<gene>
    <name evidence="6" type="ORF">chiPu_0021839</name>
</gene>
<sequence length="227" mass="26175">MMMFFYEIFISLRNSFSYYFSSAQVEPAQCLRKVSLKKSLMSTRKQYINVAVTGPVNSGKSTLVDAMRAYGEEGEEAEPRAAGASCKGLPRSYVYPSNPRILLWDLPGIEASEIRQHAYVEKVDLRSYDYYILTSSSRMDEEVLYLAKEIARMGKSFLFARTKIDVYVGDTKQQNFNQGDLLREIRKHFSKTLRAIGVHFPHVFLLSALEPDRFDFQDFIETFNSQF</sequence>
<keyword evidence="4" id="KW-0342">GTP-binding</keyword>
<evidence type="ECO:0000313" key="6">
    <source>
        <dbReference type="EMBL" id="GCC19581.1"/>
    </source>
</evidence>
<dbReference type="SUPFAM" id="SSF52540">
    <property type="entry name" value="P-loop containing nucleoside triphosphate hydrolases"/>
    <property type="match status" value="1"/>
</dbReference>
<dbReference type="GO" id="GO:0016020">
    <property type="term" value="C:membrane"/>
    <property type="evidence" value="ECO:0007669"/>
    <property type="project" value="InterPro"/>
</dbReference>
<dbReference type="InterPro" id="IPR007743">
    <property type="entry name" value="Immunity-related_GTPase-like"/>
</dbReference>
<dbReference type="Gene3D" id="3.40.50.300">
    <property type="entry name" value="P-loop containing nucleotide triphosphate hydrolases"/>
    <property type="match status" value="1"/>
</dbReference>
<reference evidence="6 7" key="1">
    <citation type="journal article" date="2018" name="Nat. Ecol. Evol.">
        <title>Shark genomes provide insights into elasmobranch evolution and the origin of vertebrates.</title>
        <authorList>
            <person name="Hara Y"/>
            <person name="Yamaguchi K"/>
            <person name="Onimaru K"/>
            <person name="Kadota M"/>
            <person name="Koyanagi M"/>
            <person name="Keeley SD"/>
            <person name="Tatsumi K"/>
            <person name="Tanaka K"/>
            <person name="Motone F"/>
            <person name="Kageyama Y"/>
            <person name="Nozu R"/>
            <person name="Adachi N"/>
            <person name="Nishimura O"/>
            <person name="Nakagawa R"/>
            <person name="Tanegashima C"/>
            <person name="Kiyatake I"/>
            <person name="Matsumoto R"/>
            <person name="Murakumo K"/>
            <person name="Nishida K"/>
            <person name="Terakita A"/>
            <person name="Kuratani S"/>
            <person name="Sato K"/>
            <person name="Hyodo S Kuraku.S."/>
        </authorList>
    </citation>
    <scope>NUCLEOTIDE SEQUENCE [LARGE SCALE GENOMIC DNA]</scope>
</reference>
<dbReference type="GO" id="GO:0005525">
    <property type="term" value="F:GTP binding"/>
    <property type="evidence" value="ECO:0007669"/>
    <property type="project" value="UniProtKB-KW"/>
</dbReference>
<dbReference type="InterPro" id="IPR030385">
    <property type="entry name" value="G_IRG_dom"/>
</dbReference>
<dbReference type="InterPro" id="IPR051515">
    <property type="entry name" value="IRG"/>
</dbReference>
<dbReference type="STRING" id="137246.A0A401RN34"/>
<proteinExistence type="inferred from homology"/>
<organism evidence="6 7">
    <name type="scientific">Chiloscyllium punctatum</name>
    <name type="common">Brownbanded bambooshark</name>
    <name type="synonym">Hemiscyllium punctatum</name>
    <dbReference type="NCBI Taxonomy" id="137246"/>
    <lineage>
        <taxon>Eukaryota</taxon>
        <taxon>Metazoa</taxon>
        <taxon>Chordata</taxon>
        <taxon>Craniata</taxon>
        <taxon>Vertebrata</taxon>
        <taxon>Chondrichthyes</taxon>
        <taxon>Elasmobranchii</taxon>
        <taxon>Galeomorphii</taxon>
        <taxon>Galeoidea</taxon>
        <taxon>Orectolobiformes</taxon>
        <taxon>Hemiscylliidae</taxon>
        <taxon>Chiloscyllium</taxon>
    </lineage>
</organism>
<keyword evidence="7" id="KW-1185">Reference proteome</keyword>
<evidence type="ECO:0000256" key="2">
    <source>
        <dbReference type="ARBA" id="ARBA00022741"/>
    </source>
</evidence>
<evidence type="ECO:0000256" key="4">
    <source>
        <dbReference type="ARBA" id="ARBA00023134"/>
    </source>
</evidence>
<feature type="domain" description="IRG-type G" evidence="5">
    <location>
        <begin position="46"/>
        <end position="226"/>
    </location>
</feature>
<dbReference type="PANTHER" id="PTHR32341">
    <property type="entry name" value="INTERFERON-INDUCIBLE GTPASE"/>
    <property type="match status" value="1"/>
</dbReference>
<dbReference type="Proteomes" id="UP000287033">
    <property type="component" value="Unassembled WGS sequence"/>
</dbReference>
<dbReference type="OrthoDB" id="422720at2759"/>
<keyword evidence="2" id="KW-0547">Nucleotide-binding</keyword>
<dbReference type="GO" id="GO:0016787">
    <property type="term" value="F:hydrolase activity"/>
    <property type="evidence" value="ECO:0007669"/>
    <property type="project" value="UniProtKB-KW"/>
</dbReference>
<dbReference type="EMBL" id="BEZZ01004970">
    <property type="protein sequence ID" value="GCC19581.1"/>
    <property type="molecule type" value="Genomic_DNA"/>
</dbReference>
<evidence type="ECO:0000313" key="7">
    <source>
        <dbReference type="Proteomes" id="UP000287033"/>
    </source>
</evidence>
<dbReference type="AlphaFoldDB" id="A0A401RN34"/>
<dbReference type="InterPro" id="IPR027417">
    <property type="entry name" value="P-loop_NTPase"/>
</dbReference>
<dbReference type="PANTHER" id="PTHR32341:SF10">
    <property type="entry name" value="INTERFERON-INDUCIBLE GTPASE 5"/>
    <property type="match status" value="1"/>
</dbReference>
<name>A0A401RN34_CHIPU</name>
<keyword evidence="3" id="KW-0378">Hydrolase</keyword>
<evidence type="ECO:0000259" key="5">
    <source>
        <dbReference type="PROSITE" id="PS51716"/>
    </source>
</evidence>
<protein>
    <recommendedName>
        <fullName evidence="5">IRG-type G domain-containing protein</fullName>
    </recommendedName>
</protein>
<comment type="caution">
    <text evidence="6">The sequence shown here is derived from an EMBL/GenBank/DDBJ whole genome shotgun (WGS) entry which is preliminary data.</text>
</comment>
<dbReference type="OMA" id="ETHEMKQ"/>
<dbReference type="PROSITE" id="PS51716">
    <property type="entry name" value="G_IRG"/>
    <property type="match status" value="1"/>
</dbReference>
<dbReference type="FunFam" id="3.40.50.300:FF:000541">
    <property type="entry name" value="Immunity related GTPase M"/>
    <property type="match status" value="1"/>
</dbReference>
<comment type="similarity">
    <text evidence="1">Belongs to the TRAFAC class dynamin-like GTPase superfamily. IRG family.</text>
</comment>
<evidence type="ECO:0000256" key="1">
    <source>
        <dbReference type="ARBA" id="ARBA00005429"/>
    </source>
</evidence>
<accession>A0A401RN34</accession>
<dbReference type="Pfam" id="PF05049">
    <property type="entry name" value="IIGP"/>
    <property type="match status" value="1"/>
</dbReference>
<evidence type="ECO:0000256" key="3">
    <source>
        <dbReference type="ARBA" id="ARBA00022801"/>
    </source>
</evidence>